<protein>
    <submittedName>
        <fullName evidence="7">Lysoplasmalogenase</fullName>
    </submittedName>
</protein>
<dbReference type="Proteomes" id="UP000609346">
    <property type="component" value="Unassembled WGS sequence"/>
</dbReference>
<dbReference type="PANTHER" id="PTHR31885">
    <property type="entry name" value="GH04784P"/>
    <property type="match status" value="1"/>
</dbReference>
<dbReference type="Pfam" id="PF07947">
    <property type="entry name" value="YhhN"/>
    <property type="match status" value="1"/>
</dbReference>
<feature type="transmembrane region" description="Helical" evidence="6">
    <location>
        <begin position="116"/>
        <end position="137"/>
    </location>
</feature>
<feature type="transmembrane region" description="Helical" evidence="6">
    <location>
        <begin position="144"/>
        <end position="164"/>
    </location>
</feature>
<comment type="similarity">
    <text evidence="2">Belongs to the TMEM86 family.</text>
</comment>
<evidence type="ECO:0000313" key="8">
    <source>
        <dbReference type="Proteomes" id="UP000609346"/>
    </source>
</evidence>
<evidence type="ECO:0000256" key="5">
    <source>
        <dbReference type="ARBA" id="ARBA00023136"/>
    </source>
</evidence>
<evidence type="ECO:0000256" key="4">
    <source>
        <dbReference type="ARBA" id="ARBA00022989"/>
    </source>
</evidence>
<dbReference type="PANTHER" id="PTHR31885:SF6">
    <property type="entry name" value="GH04784P"/>
    <property type="match status" value="1"/>
</dbReference>
<name>A0ABR8N274_9BACL</name>
<keyword evidence="4 6" id="KW-1133">Transmembrane helix</keyword>
<evidence type="ECO:0000256" key="3">
    <source>
        <dbReference type="ARBA" id="ARBA00022692"/>
    </source>
</evidence>
<gene>
    <name evidence="7" type="ORF">H8B09_17530</name>
</gene>
<evidence type="ECO:0000256" key="2">
    <source>
        <dbReference type="ARBA" id="ARBA00007375"/>
    </source>
</evidence>
<accession>A0ABR8N274</accession>
<dbReference type="InterPro" id="IPR012506">
    <property type="entry name" value="TMEM86B-like"/>
</dbReference>
<reference evidence="7 8" key="1">
    <citation type="submission" date="2020-09" db="EMBL/GenBank/DDBJ databases">
        <title>Paenibacillus sp. strain PR3 16S rRNA gene Genome sequencing and assembly.</title>
        <authorList>
            <person name="Kim J."/>
        </authorList>
    </citation>
    <scope>NUCLEOTIDE SEQUENCE [LARGE SCALE GENOMIC DNA]</scope>
    <source>
        <strain evidence="7 8">PR3</strain>
    </source>
</reference>
<keyword evidence="5 6" id="KW-0472">Membrane</keyword>
<comment type="subcellular location">
    <subcellularLocation>
        <location evidence="1">Membrane</location>
        <topology evidence="1">Multi-pass membrane protein</topology>
    </subcellularLocation>
</comment>
<evidence type="ECO:0000256" key="1">
    <source>
        <dbReference type="ARBA" id="ARBA00004141"/>
    </source>
</evidence>
<sequence length="223" mass="25207">MKERISVALRTRLLSLLPWLILLMSTLYIFVIPADPHAVKLLFKIIPMLLIITYTFLHFPQKSKRLQWATLIGLVFCMFGDGLLDWFVVGLSAFLIGHLCYMTGFFGEWRFSAWRLASIVPIAIYAAYMGTQLVQALQDDDKNGLVIPVIAYITVIALMAWSAIMTGRLWATIGSLLFLASDSILSWNLFVSDITYAGTLIMTTYYAAQYCIARNVAVMSKQR</sequence>
<keyword evidence="8" id="KW-1185">Reference proteome</keyword>
<keyword evidence="3 6" id="KW-0812">Transmembrane</keyword>
<organism evidence="7 8">
    <name type="scientific">Paenibacillus terricola</name>
    <dbReference type="NCBI Taxonomy" id="2763503"/>
    <lineage>
        <taxon>Bacteria</taxon>
        <taxon>Bacillati</taxon>
        <taxon>Bacillota</taxon>
        <taxon>Bacilli</taxon>
        <taxon>Bacillales</taxon>
        <taxon>Paenibacillaceae</taxon>
        <taxon>Paenibacillus</taxon>
    </lineage>
</organism>
<proteinExistence type="inferred from homology"/>
<feature type="transmembrane region" description="Helical" evidence="6">
    <location>
        <begin position="38"/>
        <end position="57"/>
    </location>
</feature>
<evidence type="ECO:0000313" key="7">
    <source>
        <dbReference type="EMBL" id="MBD3920569.1"/>
    </source>
</evidence>
<evidence type="ECO:0000256" key="6">
    <source>
        <dbReference type="SAM" id="Phobius"/>
    </source>
</evidence>
<comment type="caution">
    <text evidence="7">The sequence shown here is derived from an EMBL/GenBank/DDBJ whole genome shotgun (WGS) entry which is preliminary data.</text>
</comment>
<feature type="transmembrane region" description="Helical" evidence="6">
    <location>
        <begin position="170"/>
        <end position="191"/>
    </location>
</feature>
<feature type="transmembrane region" description="Helical" evidence="6">
    <location>
        <begin position="12"/>
        <end position="32"/>
    </location>
</feature>
<feature type="transmembrane region" description="Helical" evidence="6">
    <location>
        <begin position="69"/>
        <end position="96"/>
    </location>
</feature>
<dbReference type="EMBL" id="JACXZA010000004">
    <property type="protein sequence ID" value="MBD3920569.1"/>
    <property type="molecule type" value="Genomic_DNA"/>
</dbReference>